<feature type="transmembrane region" description="Helical" evidence="7">
    <location>
        <begin position="343"/>
        <end position="366"/>
    </location>
</feature>
<feature type="transmembrane region" description="Helical" evidence="7">
    <location>
        <begin position="169"/>
        <end position="186"/>
    </location>
</feature>
<evidence type="ECO:0000256" key="2">
    <source>
        <dbReference type="ARBA" id="ARBA00022448"/>
    </source>
</evidence>
<keyword evidence="4 7" id="KW-0812">Transmembrane</keyword>
<feature type="transmembrane region" description="Helical" evidence="7">
    <location>
        <begin position="44"/>
        <end position="66"/>
    </location>
</feature>
<feature type="transmembrane region" description="Helical" evidence="7">
    <location>
        <begin position="372"/>
        <end position="393"/>
    </location>
</feature>
<reference evidence="9 10" key="1">
    <citation type="submission" date="2018-08" db="EMBL/GenBank/DDBJ databases">
        <title>Sequencing the genomes of 1000 actinobacteria strains.</title>
        <authorList>
            <person name="Klenk H.-P."/>
        </authorList>
    </citation>
    <scope>NUCLEOTIDE SEQUENCE [LARGE SCALE GENOMIC DNA]</scope>
    <source>
        <strain evidence="9 10">DSM 44099</strain>
    </source>
</reference>
<accession>A0A3D9ZH55</accession>
<feature type="transmembrane region" description="Helical" evidence="7">
    <location>
        <begin position="137"/>
        <end position="163"/>
    </location>
</feature>
<evidence type="ECO:0000256" key="3">
    <source>
        <dbReference type="ARBA" id="ARBA00022475"/>
    </source>
</evidence>
<proteinExistence type="predicted"/>
<dbReference type="Gene3D" id="1.20.1250.20">
    <property type="entry name" value="MFS general substrate transporter like domains"/>
    <property type="match status" value="1"/>
</dbReference>
<evidence type="ECO:0000256" key="4">
    <source>
        <dbReference type="ARBA" id="ARBA00022692"/>
    </source>
</evidence>
<feature type="transmembrane region" description="Helical" evidence="7">
    <location>
        <begin position="213"/>
        <end position="238"/>
    </location>
</feature>
<keyword evidence="5 7" id="KW-1133">Transmembrane helix</keyword>
<dbReference type="InterPro" id="IPR020846">
    <property type="entry name" value="MFS_dom"/>
</dbReference>
<dbReference type="GO" id="GO:0005886">
    <property type="term" value="C:plasma membrane"/>
    <property type="evidence" value="ECO:0007669"/>
    <property type="project" value="UniProtKB-SubCell"/>
</dbReference>
<organism evidence="9 10">
    <name type="scientific">Asanoa ferruginea</name>
    <dbReference type="NCBI Taxonomy" id="53367"/>
    <lineage>
        <taxon>Bacteria</taxon>
        <taxon>Bacillati</taxon>
        <taxon>Actinomycetota</taxon>
        <taxon>Actinomycetes</taxon>
        <taxon>Micromonosporales</taxon>
        <taxon>Micromonosporaceae</taxon>
        <taxon>Asanoa</taxon>
    </lineage>
</organism>
<keyword evidence="6 7" id="KW-0472">Membrane</keyword>
<comment type="caution">
    <text evidence="9">The sequence shown here is derived from an EMBL/GenBank/DDBJ whole genome shotgun (WGS) entry which is preliminary data.</text>
</comment>
<evidence type="ECO:0000256" key="6">
    <source>
        <dbReference type="ARBA" id="ARBA00023136"/>
    </source>
</evidence>
<evidence type="ECO:0000256" key="7">
    <source>
        <dbReference type="SAM" id="Phobius"/>
    </source>
</evidence>
<evidence type="ECO:0000256" key="5">
    <source>
        <dbReference type="ARBA" id="ARBA00022989"/>
    </source>
</evidence>
<gene>
    <name evidence="9" type="ORF">DFJ67_1744</name>
</gene>
<keyword evidence="2" id="KW-0813">Transport</keyword>
<dbReference type="CDD" id="cd06173">
    <property type="entry name" value="MFS_MefA_like"/>
    <property type="match status" value="1"/>
</dbReference>
<sequence>MSFASGAPSRWSDVYVTSGARALSMAGDALAATTLALALQDRGAGGLAVSGLWIAATLPLVVLVPLTGRLVDRYDSRVLLVATGLAQAAVCLALAFVTAPIALIGLVAVLATGLAITNPTFSALVPSMVSRDDLPKASALGQTASMIGSLLGPAAAGFLVAGFGTRPPLLIDAATYLAVAVAGLLLRTRRGGAPAPTTNREAAGPWRLRTDGLLLTTFLAFGAVVAGVGGVNVIEVFFVRDTLGASTSAFGLVTAAWTGGMAAGAWVFVRVVRRYDDDSGLVRAMLTLLGATCVPVLLSAAATEAWQVAVLWLVGGLLNGGLGVFSTILVARRVREADRGRAFSVLNAAANGGAMCGYVLAGALLGPFSPRTLIFTFGLAGVLVVLAAAAPVARAIRQERVTSAAVA</sequence>
<feature type="transmembrane region" description="Helical" evidence="7">
    <location>
        <begin position="281"/>
        <end position="303"/>
    </location>
</feature>
<keyword evidence="10" id="KW-1185">Reference proteome</keyword>
<evidence type="ECO:0000256" key="1">
    <source>
        <dbReference type="ARBA" id="ARBA00004651"/>
    </source>
</evidence>
<dbReference type="Proteomes" id="UP000256913">
    <property type="component" value="Unassembled WGS sequence"/>
</dbReference>
<feature type="domain" description="Major facilitator superfamily (MFS) profile" evidence="8">
    <location>
        <begin position="1"/>
        <end position="191"/>
    </location>
</feature>
<dbReference type="InterPro" id="IPR036259">
    <property type="entry name" value="MFS_trans_sf"/>
</dbReference>
<dbReference type="Pfam" id="PF07690">
    <property type="entry name" value="MFS_1"/>
    <property type="match status" value="1"/>
</dbReference>
<dbReference type="EMBL" id="QUMQ01000001">
    <property type="protein sequence ID" value="REF95782.1"/>
    <property type="molecule type" value="Genomic_DNA"/>
</dbReference>
<feature type="transmembrane region" description="Helical" evidence="7">
    <location>
        <begin position="103"/>
        <end position="125"/>
    </location>
</feature>
<dbReference type="SUPFAM" id="SSF103473">
    <property type="entry name" value="MFS general substrate transporter"/>
    <property type="match status" value="1"/>
</dbReference>
<keyword evidence="3" id="KW-1003">Cell membrane</keyword>
<dbReference type="PANTHER" id="PTHR43266:SF2">
    <property type="entry name" value="MAJOR FACILITATOR SUPERFAMILY (MFS) PROFILE DOMAIN-CONTAINING PROTEIN"/>
    <property type="match status" value="1"/>
</dbReference>
<dbReference type="AlphaFoldDB" id="A0A3D9ZH55"/>
<feature type="domain" description="Major facilitator superfamily (MFS) profile" evidence="8">
    <location>
        <begin position="213"/>
        <end position="407"/>
    </location>
</feature>
<dbReference type="PANTHER" id="PTHR43266">
    <property type="entry name" value="MACROLIDE-EFFLUX PROTEIN"/>
    <property type="match status" value="1"/>
</dbReference>
<protein>
    <submittedName>
        <fullName evidence="9">Putative MFS family arabinose efflux permease</fullName>
    </submittedName>
</protein>
<dbReference type="GO" id="GO:0022857">
    <property type="term" value="F:transmembrane transporter activity"/>
    <property type="evidence" value="ECO:0007669"/>
    <property type="project" value="InterPro"/>
</dbReference>
<dbReference type="PROSITE" id="PS50850">
    <property type="entry name" value="MFS"/>
    <property type="match status" value="2"/>
</dbReference>
<feature type="transmembrane region" description="Helical" evidence="7">
    <location>
        <begin position="78"/>
        <end position="97"/>
    </location>
</feature>
<dbReference type="OrthoDB" id="5178159at2"/>
<dbReference type="RefSeq" id="WP_116067401.1">
    <property type="nucleotide sequence ID" value="NZ_BONB01000048.1"/>
</dbReference>
<comment type="subcellular location">
    <subcellularLocation>
        <location evidence="1">Cell membrane</location>
        <topology evidence="1">Multi-pass membrane protein</topology>
    </subcellularLocation>
</comment>
<evidence type="ECO:0000313" key="10">
    <source>
        <dbReference type="Proteomes" id="UP000256913"/>
    </source>
</evidence>
<name>A0A3D9ZH55_9ACTN</name>
<feature type="transmembrane region" description="Helical" evidence="7">
    <location>
        <begin position="250"/>
        <end position="269"/>
    </location>
</feature>
<evidence type="ECO:0000313" key="9">
    <source>
        <dbReference type="EMBL" id="REF95782.1"/>
    </source>
</evidence>
<dbReference type="InterPro" id="IPR011701">
    <property type="entry name" value="MFS"/>
</dbReference>
<evidence type="ECO:0000259" key="8">
    <source>
        <dbReference type="PROSITE" id="PS50850"/>
    </source>
</evidence>
<feature type="transmembrane region" description="Helical" evidence="7">
    <location>
        <begin position="309"/>
        <end position="331"/>
    </location>
</feature>